<dbReference type="GO" id="GO:0005786">
    <property type="term" value="C:signal recognition particle, endoplasmic reticulum targeting"/>
    <property type="evidence" value="ECO:0007669"/>
    <property type="project" value="UniProtKB-KW"/>
</dbReference>
<evidence type="ECO:0000256" key="5">
    <source>
        <dbReference type="ARBA" id="ARBA00022884"/>
    </source>
</evidence>
<dbReference type="InterPro" id="IPR039914">
    <property type="entry name" value="SRP9-like"/>
</dbReference>
<reference evidence="11 12" key="1">
    <citation type="submission" date="2019-08" db="EMBL/GenBank/DDBJ databases">
        <title>Whole genome of Aphis craccivora.</title>
        <authorList>
            <person name="Voronova N.V."/>
            <person name="Shulinski R.S."/>
            <person name="Bandarenka Y.V."/>
            <person name="Zhorov D.G."/>
            <person name="Warner D."/>
        </authorList>
    </citation>
    <scope>NUCLEOTIDE SEQUENCE [LARGE SCALE GENOMIC DNA]</scope>
    <source>
        <strain evidence="11">180601</strain>
        <tissue evidence="11">Whole Body</tissue>
    </source>
</reference>
<comment type="caution">
    <text evidence="11">The sequence shown here is derived from an EMBL/GenBank/DDBJ whole genome shotgun (WGS) entry which is preliminary data.</text>
</comment>
<organism evidence="11 12">
    <name type="scientific">Aphis craccivora</name>
    <name type="common">Cowpea aphid</name>
    <dbReference type="NCBI Taxonomy" id="307492"/>
    <lineage>
        <taxon>Eukaryota</taxon>
        <taxon>Metazoa</taxon>
        <taxon>Ecdysozoa</taxon>
        <taxon>Arthropoda</taxon>
        <taxon>Hexapoda</taxon>
        <taxon>Insecta</taxon>
        <taxon>Pterygota</taxon>
        <taxon>Neoptera</taxon>
        <taxon>Paraneoptera</taxon>
        <taxon>Hemiptera</taxon>
        <taxon>Sternorrhyncha</taxon>
        <taxon>Aphidomorpha</taxon>
        <taxon>Aphidoidea</taxon>
        <taxon>Aphididae</taxon>
        <taxon>Aphidini</taxon>
        <taxon>Aphis</taxon>
        <taxon>Aphis</taxon>
    </lineage>
</organism>
<evidence type="ECO:0000256" key="9">
    <source>
        <dbReference type="PIRNR" id="PIRNR017029"/>
    </source>
</evidence>
<comment type="subcellular location">
    <subcellularLocation>
        <location evidence="1 9">Cytoplasm</location>
    </subcellularLocation>
</comment>
<dbReference type="GO" id="GO:0008312">
    <property type="term" value="F:7S RNA binding"/>
    <property type="evidence" value="ECO:0007669"/>
    <property type="project" value="InterPro"/>
</dbReference>
<dbReference type="InterPro" id="IPR008832">
    <property type="entry name" value="SRP9"/>
</dbReference>
<evidence type="ECO:0000313" key="12">
    <source>
        <dbReference type="Proteomes" id="UP000478052"/>
    </source>
</evidence>
<keyword evidence="7 9" id="KW-0687">Ribonucleoprotein</keyword>
<gene>
    <name evidence="11" type="ORF">FWK35_00011382</name>
</gene>
<dbReference type="GO" id="GO:0045900">
    <property type="term" value="P:negative regulation of translational elongation"/>
    <property type="evidence" value="ECO:0007669"/>
    <property type="project" value="InterPro"/>
</dbReference>
<keyword evidence="12" id="KW-1185">Reference proteome</keyword>
<dbReference type="InterPro" id="IPR039432">
    <property type="entry name" value="SRP9_dom"/>
</dbReference>
<dbReference type="PANTHER" id="PTHR12834">
    <property type="entry name" value="SIGNAL RECOGNITION PARTICLE 9 KDA PROTEIN"/>
    <property type="match status" value="1"/>
</dbReference>
<accession>A0A6G0Z6G4</accession>
<dbReference type="PANTHER" id="PTHR12834:SF12">
    <property type="entry name" value="SIGNAL RECOGNITION PARTICLE 9 KDA PROTEIN"/>
    <property type="match status" value="1"/>
</dbReference>
<proteinExistence type="inferred from homology"/>
<evidence type="ECO:0000256" key="7">
    <source>
        <dbReference type="ARBA" id="ARBA00023274"/>
    </source>
</evidence>
<evidence type="ECO:0000256" key="8">
    <source>
        <dbReference type="ARBA" id="ARBA00045462"/>
    </source>
</evidence>
<evidence type="ECO:0000256" key="1">
    <source>
        <dbReference type="ARBA" id="ARBA00004496"/>
    </source>
</evidence>
<dbReference type="Gene3D" id="3.30.720.10">
    <property type="entry name" value="Signal recognition particle alu RNA binding heterodimer, srp9/1"/>
    <property type="match status" value="1"/>
</dbReference>
<dbReference type="GO" id="GO:0006614">
    <property type="term" value="P:SRP-dependent cotranslational protein targeting to membrane"/>
    <property type="evidence" value="ECO:0007669"/>
    <property type="project" value="InterPro"/>
</dbReference>
<dbReference type="Proteomes" id="UP000478052">
    <property type="component" value="Unassembled WGS sequence"/>
</dbReference>
<sequence>MYLKTWKEFETASYNLLLKDPTRVRCTMKYCHSQSTVQLKVTDDISCLQFKTSDIQNVKKIEVFYATIMKQITSNEL</sequence>
<evidence type="ECO:0000256" key="4">
    <source>
        <dbReference type="ARBA" id="ARBA00022490"/>
    </source>
</evidence>
<keyword evidence="6 9" id="KW-0733">Signal recognition particle</keyword>
<name>A0A6G0Z6G4_APHCR</name>
<protein>
    <recommendedName>
        <fullName evidence="3 9">Signal recognition particle 9 kDa protein</fullName>
        <shortName evidence="9">SRP9</shortName>
    </recommendedName>
</protein>
<evidence type="ECO:0000313" key="11">
    <source>
        <dbReference type="EMBL" id="KAF0766339.1"/>
    </source>
</evidence>
<dbReference type="AlphaFoldDB" id="A0A6G0Z6G4"/>
<dbReference type="OrthoDB" id="360923at2759"/>
<keyword evidence="4 9" id="KW-0963">Cytoplasm</keyword>
<dbReference type="InterPro" id="IPR009018">
    <property type="entry name" value="Signal_recog_particle_SRP9/14"/>
</dbReference>
<comment type="similarity">
    <text evidence="2 9">Belongs to the SRP9 family.</text>
</comment>
<dbReference type="PIRSF" id="PIRSF017029">
    <property type="entry name" value="Signal_recog_particle_SRP9"/>
    <property type="match status" value="1"/>
</dbReference>
<evidence type="ECO:0000256" key="6">
    <source>
        <dbReference type="ARBA" id="ARBA00023135"/>
    </source>
</evidence>
<feature type="domain" description="SRP9" evidence="10">
    <location>
        <begin position="3"/>
        <end position="70"/>
    </location>
</feature>
<dbReference type="Pfam" id="PF05486">
    <property type="entry name" value="SRP9-21"/>
    <property type="match status" value="1"/>
</dbReference>
<evidence type="ECO:0000259" key="10">
    <source>
        <dbReference type="Pfam" id="PF05486"/>
    </source>
</evidence>
<dbReference type="SUPFAM" id="SSF54762">
    <property type="entry name" value="Signal recognition particle alu RNA binding heterodimer, SRP9/14"/>
    <property type="match status" value="1"/>
</dbReference>
<comment type="function">
    <text evidence="8 9">Component of the signal recognition particle (SRP) complex, a ribonucleoprotein complex that mediates the cotranslational targeting of secretory and membrane proteins to the endoplasmic reticulum (ER). SRP9 together with SRP14 and the Alu portion of the SRP RNA, constitutes the elongation arrest domain of SRP. The complex of SRP9 and SRP14 is required for SRP RNA binding.</text>
</comment>
<evidence type="ECO:0000256" key="3">
    <source>
        <dbReference type="ARBA" id="ARBA00020414"/>
    </source>
</evidence>
<evidence type="ECO:0000256" key="2">
    <source>
        <dbReference type="ARBA" id="ARBA00009193"/>
    </source>
</evidence>
<keyword evidence="5 9" id="KW-0694">RNA-binding</keyword>
<dbReference type="EMBL" id="VUJU01001215">
    <property type="protein sequence ID" value="KAF0766339.1"/>
    <property type="molecule type" value="Genomic_DNA"/>
</dbReference>